<dbReference type="Gene3D" id="1.10.287.660">
    <property type="entry name" value="Helix hairpin bin"/>
    <property type="match status" value="1"/>
</dbReference>
<comment type="function">
    <text evidence="6">Component of the ESCRT-I complex, a regulator of vesicular trafficking process. Required for the sorting of endocytic ubiquitinated cargos into multivesicular bodies. May be involved in cell growth and differentiation.</text>
</comment>
<dbReference type="InterPro" id="IPR029012">
    <property type="entry name" value="Helix_hairpin_bin_sf"/>
</dbReference>
<organism evidence="9 10">
    <name type="scientific">Exaiptasia diaphana</name>
    <name type="common">Tropical sea anemone</name>
    <name type="synonym">Aiptasia pulchella</name>
    <dbReference type="NCBI Taxonomy" id="2652724"/>
    <lineage>
        <taxon>Eukaryota</taxon>
        <taxon>Metazoa</taxon>
        <taxon>Cnidaria</taxon>
        <taxon>Anthozoa</taxon>
        <taxon>Hexacorallia</taxon>
        <taxon>Actiniaria</taxon>
        <taxon>Aiptasiidae</taxon>
        <taxon>Exaiptasia</taxon>
    </lineage>
</organism>
<evidence type="ECO:0000259" key="8">
    <source>
        <dbReference type="PROSITE" id="PS51314"/>
    </source>
</evidence>
<dbReference type="KEGG" id="epa:110252291"/>
<dbReference type="RefSeq" id="XP_020914743.1">
    <property type="nucleotide sequence ID" value="XM_021059084.2"/>
</dbReference>
<dbReference type="GO" id="GO:0006612">
    <property type="term" value="P:protein targeting to membrane"/>
    <property type="evidence" value="ECO:0007669"/>
    <property type="project" value="TreeGrafter"/>
</dbReference>
<name>A0A913Y4N4_EXADI</name>
<keyword evidence="10" id="KW-1185">Reference proteome</keyword>
<dbReference type="PANTHER" id="PTHR13678">
    <property type="entry name" value="VACUOLAR PROTEIN SORTING-ASSOCIATED PROTEIN 37"/>
    <property type="match status" value="1"/>
</dbReference>
<accession>A0A913Y4N4</accession>
<proteinExistence type="inferred from homology"/>
<dbReference type="OMA" id="MYQEYLN"/>
<sequence length="193" mass="22603">MSNNLPELVRVHQFDTEKVIREVMGPALLGRADKGELQELEGDEVRLDTFVQNLAVIKDIQSMREQLTTCIRTLAEYNLNMEPKLNQGREKLFESYQNRETLEAQFERNKKKIEELSGQYSMDTTMALLQTATAQAEEEAEKTVDKYLEGDMDVETFIQTFQQQKTLHHLRRVKSEKLNELLQKRTPSQNYRF</sequence>
<dbReference type="InterPro" id="IPR009851">
    <property type="entry name" value="Mod_r"/>
</dbReference>
<dbReference type="PANTHER" id="PTHR13678:SF27">
    <property type="entry name" value="LD45836P"/>
    <property type="match status" value="1"/>
</dbReference>
<evidence type="ECO:0000256" key="1">
    <source>
        <dbReference type="ARBA" id="ARBA00004633"/>
    </source>
</evidence>
<dbReference type="EnsemblMetazoa" id="XM_021059084.2">
    <property type="protein sequence ID" value="XP_020914743.1"/>
    <property type="gene ID" value="LOC110252291"/>
</dbReference>
<protein>
    <recommendedName>
        <fullName evidence="8">VPS37 C-terminal domain-containing protein</fullName>
    </recommendedName>
</protein>
<dbReference type="GO" id="GO:0006623">
    <property type="term" value="P:protein targeting to vacuole"/>
    <property type="evidence" value="ECO:0007669"/>
    <property type="project" value="TreeGrafter"/>
</dbReference>
<dbReference type="GO" id="GO:0043162">
    <property type="term" value="P:ubiquitin-dependent protein catabolic process via the multivesicular body sorting pathway"/>
    <property type="evidence" value="ECO:0007669"/>
    <property type="project" value="TreeGrafter"/>
</dbReference>
<evidence type="ECO:0000256" key="7">
    <source>
        <dbReference type="PROSITE-ProRule" id="PRU00646"/>
    </source>
</evidence>
<keyword evidence="3 7" id="KW-0813">Transport</keyword>
<dbReference type="GO" id="GO:0031902">
    <property type="term" value="C:late endosome membrane"/>
    <property type="evidence" value="ECO:0007669"/>
    <property type="project" value="UniProtKB-SubCell"/>
</dbReference>
<dbReference type="InterPro" id="IPR037202">
    <property type="entry name" value="ESCRT_assembly_dom"/>
</dbReference>
<comment type="similarity">
    <text evidence="2">Belongs to the VPS37 family.</text>
</comment>
<feature type="domain" description="VPS37 C-terminal" evidence="8">
    <location>
        <begin position="103"/>
        <end position="192"/>
    </location>
</feature>
<dbReference type="Proteomes" id="UP000887567">
    <property type="component" value="Unplaced"/>
</dbReference>
<evidence type="ECO:0000256" key="2">
    <source>
        <dbReference type="ARBA" id="ARBA00007617"/>
    </source>
</evidence>
<dbReference type="AlphaFoldDB" id="A0A913Y4N4"/>
<reference evidence="9" key="1">
    <citation type="submission" date="2022-11" db="UniProtKB">
        <authorList>
            <consortium name="EnsemblMetazoa"/>
        </authorList>
    </citation>
    <scope>IDENTIFICATION</scope>
</reference>
<evidence type="ECO:0000313" key="10">
    <source>
        <dbReference type="Proteomes" id="UP000887567"/>
    </source>
</evidence>
<dbReference type="SUPFAM" id="SSF140111">
    <property type="entry name" value="Endosomal sorting complex assembly domain"/>
    <property type="match status" value="1"/>
</dbReference>
<evidence type="ECO:0000256" key="5">
    <source>
        <dbReference type="ARBA" id="ARBA00022927"/>
    </source>
</evidence>
<keyword evidence="5 7" id="KW-0653">Protein transport</keyword>
<dbReference type="Pfam" id="PF07200">
    <property type="entry name" value="Mod_r"/>
    <property type="match status" value="1"/>
</dbReference>
<dbReference type="OrthoDB" id="10004364at2759"/>
<evidence type="ECO:0000313" key="9">
    <source>
        <dbReference type="EnsemblMetazoa" id="XP_020914743.1"/>
    </source>
</evidence>
<evidence type="ECO:0000256" key="4">
    <source>
        <dbReference type="ARBA" id="ARBA00022753"/>
    </source>
</evidence>
<dbReference type="GO" id="GO:0000813">
    <property type="term" value="C:ESCRT I complex"/>
    <property type="evidence" value="ECO:0007669"/>
    <property type="project" value="TreeGrafter"/>
</dbReference>
<evidence type="ECO:0000256" key="3">
    <source>
        <dbReference type="ARBA" id="ARBA00022448"/>
    </source>
</evidence>
<evidence type="ECO:0000256" key="6">
    <source>
        <dbReference type="ARBA" id="ARBA00025010"/>
    </source>
</evidence>
<dbReference type="GeneID" id="110252291"/>
<dbReference type="PROSITE" id="PS51314">
    <property type="entry name" value="VPS37_C"/>
    <property type="match status" value="1"/>
</dbReference>
<keyword evidence="4" id="KW-0967">Endosome</keyword>
<comment type="subcellular location">
    <subcellularLocation>
        <location evidence="1">Late endosome membrane</location>
        <topology evidence="1">Peripheral membrane protein</topology>
    </subcellularLocation>
</comment>